<keyword evidence="1" id="KW-0479">Metal-binding</keyword>
<organism evidence="7 8">
    <name type="scientific">Petrolisthes cinctipes</name>
    <name type="common">Flat porcelain crab</name>
    <dbReference type="NCBI Taxonomy" id="88211"/>
    <lineage>
        <taxon>Eukaryota</taxon>
        <taxon>Metazoa</taxon>
        <taxon>Ecdysozoa</taxon>
        <taxon>Arthropoda</taxon>
        <taxon>Crustacea</taxon>
        <taxon>Multicrustacea</taxon>
        <taxon>Malacostraca</taxon>
        <taxon>Eumalacostraca</taxon>
        <taxon>Eucarida</taxon>
        <taxon>Decapoda</taxon>
        <taxon>Pleocyemata</taxon>
        <taxon>Anomura</taxon>
        <taxon>Galatheoidea</taxon>
        <taxon>Porcellanidae</taxon>
        <taxon>Petrolisthes</taxon>
    </lineage>
</organism>
<dbReference type="Gene3D" id="3.30.40.10">
    <property type="entry name" value="Zinc/RING finger domain, C3HC4 (zinc finger)"/>
    <property type="match status" value="1"/>
</dbReference>
<protein>
    <submittedName>
        <fullName evidence="7">Uncharacterized protein</fullName>
    </submittedName>
</protein>
<dbReference type="CDD" id="cd19757">
    <property type="entry name" value="Bbox1"/>
    <property type="match status" value="1"/>
</dbReference>
<keyword evidence="2 4" id="KW-0863">Zinc-finger</keyword>
<feature type="domain" description="RING-type" evidence="5">
    <location>
        <begin position="25"/>
        <end position="71"/>
    </location>
</feature>
<dbReference type="Gene3D" id="3.30.160.60">
    <property type="entry name" value="Classic Zinc Finger"/>
    <property type="match status" value="1"/>
</dbReference>
<name>A0AAE1FEL9_PETCI</name>
<keyword evidence="8" id="KW-1185">Reference proteome</keyword>
<proteinExistence type="predicted"/>
<dbReference type="InterPro" id="IPR013083">
    <property type="entry name" value="Znf_RING/FYVE/PHD"/>
</dbReference>
<evidence type="ECO:0000313" key="8">
    <source>
        <dbReference type="Proteomes" id="UP001286313"/>
    </source>
</evidence>
<comment type="caution">
    <text evidence="7">The sequence shown here is derived from an EMBL/GenBank/DDBJ whole genome shotgun (WGS) entry which is preliminary data.</text>
</comment>
<accession>A0AAE1FEL9</accession>
<dbReference type="PROSITE" id="PS50119">
    <property type="entry name" value="ZF_BBOX"/>
    <property type="match status" value="1"/>
</dbReference>
<dbReference type="InterPro" id="IPR000315">
    <property type="entry name" value="Znf_B-box"/>
</dbReference>
<evidence type="ECO:0000256" key="3">
    <source>
        <dbReference type="ARBA" id="ARBA00022833"/>
    </source>
</evidence>
<sequence length="230" mass="26294">MTKMAGKEVTQRVGIEGPKTPRTKCPKCQKNYRLTDGKNTSQKQEALLLWCGHGVCERCVSNSVYTCTICEKVTNTDQELTKHCYIMGMIITERNEMLKMKFHSHWDEPHQMVQNKKDMCQECNKHKASVRCKICVSQLCHKCFKKIHSHRIMRSHTAEPLESLTPHYQPSLCPDHPDSTCSLLCNTCTLSGKEVNVEYMQEMEKLMGDLVDVIDALHTSKDVSTKVKSV</sequence>
<evidence type="ECO:0000259" key="6">
    <source>
        <dbReference type="PROSITE" id="PS50119"/>
    </source>
</evidence>
<dbReference type="EMBL" id="JAWQEG010002377">
    <property type="protein sequence ID" value="KAK3872416.1"/>
    <property type="molecule type" value="Genomic_DNA"/>
</dbReference>
<evidence type="ECO:0000256" key="2">
    <source>
        <dbReference type="ARBA" id="ARBA00022771"/>
    </source>
</evidence>
<evidence type="ECO:0000313" key="7">
    <source>
        <dbReference type="EMBL" id="KAK3872416.1"/>
    </source>
</evidence>
<keyword evidence="3" id="KW-0862">Zinc</keyword>
<dbReference type="GO" id="GO:0008270">
    <property type="term" value="F:zinc ion binding"/>
    <property type="evidence" value="ECO:0007669"/>
    <property type="project" value="UniProtKB-KW"/>
</dbReference>
<dbReference type="PROSITE" id="PS50089">
    <property type="entry name" value="ZF_RING_2"/>
    <property type="match status" value="1"/>
</dbReference>
<dbReference type="AlphaFoldDB" id="A0AAE1FEL9"/>
<gene>
    <name evidence="7" type="ORF">Pcinc_022516</name>
</gene>
<dbReference type="Proteomes" id="UP001286313">
    <property type="component" value="Unassembled WGS sequence"/>
</dbReference>
<evidence type="ECO:0000256" key="4">
    <source>
        <dbReference type="PROSITE-ProRule" id="PRU00024"/>
    </source>
</evidence>
<evidence type="ECO:0000259" key="5">
    <source>
        <dbReference type="PROSITE" id="PS50089"/>
    </source>
</evidence>
<dbReference type="PROSITE" id="PS00518">
    <property type="entry name" value="ZF_RING_1"/>
    <property type="match status" value="1"/>
</dbReference>
<evidence type="ECO:0000256" key="1">
    <source>
        <dbReference type="ARBA" id="ARBA00022723"/>
    </source>
</evidence>
<feature type="domain" description="B box-type" evidence="6">
    <location>
        <begin position="115"/>
        <end position="161"/>
    </location>
</feature>
<reference evidence="7" key="1">
    <citation type="submission" date="2023-10" db="EMBL/GenBank/DDBJ databases">
        <title>Genome assemblies of two species of porcelain crab, Petrolisthes cinctipes and Petrolisthes manimaculis (Anomura: Porcellanidae).</title>
        <authorList>
            <person name="Angst P."/>
        </authorList>
    </citation>
    <scope>NUCLEOTIDE SEQUENCE</scope>
    <source>
        <strain evidence="7">PB745_01</strain>
        <tissue evidence="7">Gill</tissue>
    </source>
</reference>
<dbReference type="InterPro" id="IPR017907">
    <property type="entry name" value="Znf_RING_CS"/>
</dbReference>
<dbReference type="InterPro" id="IPR001841">
    <property type="entry name" value="Znf_RING"/>
</dbReference>